<dbReference type="Gramene" id="PUZ67066">
    <property type="protein sequence ID" value="PUZ67066"/>
    <property type="gene ID" value="GQ55_3G402300"/>
</dbReference>
<evidence type="ECO:0000256" key="1">
    <source>
        <dbReference type="SAM" id="Phobius"/>
    </source>
</evidence>
<evidence type="ECO:0000313" key="2">
    <source>
        <dbReference type="EMBL" id="PUZ67066.1"/>
    </source>
</evidence>
<keyword evidence="1" id="KW-1133">Transmembrane helix</keyword>
<protein>
    <submittedName>
        <fullName evidence="2">Uncharacterized protein</fullName>
    </submittedName>
</protein>
<accession>A0A2T7EGW3</accession>
<keyword evidence="3" id="KW-1185">Reference proteome</keyword>
<proteinExistence type="predicted"/>
<feature type="transmembrane region" description="Helical" evidence="1">
    <location>
        <begin position="32"/>
        <end position="52"/>
    </location>
</feature>
<name>A0A2T7EGW3_9POAL</name>
<dbReference type="Proteomes" id="UP000244336">
    <property type="component" value="Chromosome 3"/>
</dbReference>
<keyword evidence="1" id="KW-0472">Membrane</keyword>
<evidence type="ECO:0000313" key="3">
    <source>
        <dbReference type="Proteomes" id="UP000244336"/>
    </source>
</evidence>
<sequence>MLPEVLAPPCVVPVGTLFSAGVSDEVTAGTQAATATMMTSIVTMVLFGAIVVF</sequence>
<dbReference type="AlphaFoldDB" id="A0A2T7EGW3"/>
<dbReference type="EMBL" id="CM009751">
    <property type="protein sequence ID" value="PUZ67066.1"/>
    <property type="molecule type" value="Genomic_DNA"/>
</dbReference>
<keyword evidence="1" id="KW-0812">Transmembrane</keyword>
<gene>
    <name evidence="2" type="ORF">GQ55_3G402300</name>
</gene>
<organism evidence="2 3">
    <name type="scientific">Panicum hallii var. hallii</name>
    <dbReference type="NCBI Taxonomy" id="1504633"/>
    <lineage>
        <taxon>Eukaryota</taxon>
        <taxon>Viridiplantae</taxon>
        <taxon>Streptophyta</taxon>
        <taxon>Embryophyta</taxon>
        <taxon>Tracheophyta</taxon>
        <taxon>Spermatophyta</taxon>
        <taxon>Magnoliopsida</taxon>
        <taxon>Liliopsida</taxon>
        <taxon>Poales</taxon>
        <taxon>Poaceae</taxon>
        <taxon>PACMAD clade</taxon>
        <taxon>Panicoideae</taxon>
        <taxon>Panicodae</taxon>
        <taxon>Paniceae</taxon>
        <taxon>Panicinae</taxon>
        <taxon>Panicum</taxon>
        <taxon>Panicum sect. Panicum</taxon>
    </lineage>
</organism>
<reference evidence="2 3" key="1">
    <citation type="submission" date="2018-04" db="EMBL/GenBank/DDBJ databases">
        <title>WGS assembly of Panicum hallii var. hallii HAL2.</title>
        <authorList>
            <person name="Lovell J."/>
            <person name="Jenkins J."/>
            <person name="Lowry D."/>
            <person name="Mamidi S."/>
            <person name="Sreedasyam A."/>
            <person name="Weng X."/>
            <person name="Barry K."/>
            <person name="Bonette J."/>
            <person name="Campitelli B."/>
            <person name="Daum C."/>
            <person name="Gordon S."/>
            <person name="Gould B."/>
            <person name="Lipzen A."/>
            <person name="MacQueen A."/>
            <person name="Palacio-Mejia J."/>
            <person name="Plott C."/>
            <person name="Shakirov E."/>
            <person name="Shu S."/>
            <person name="Yoshinaga Y."/>
            <person name="Zane M."/>
            <person name="Rokhsar D."/>
            <person name="Grimwood J."/>
            <person name="Schmutz J."/>
            <person name="Juenger T."/>
        </authorList>
    </citation>
    <scope>NUCLEOTIDE SEQUENCE [LARGE SCALE GENOMIC DNA]</scope>
    <source>
        <strain evidence="3">cv. HAL2</strain>
    </source>
</reference>